<dbReference type="Pfam" id="PF10213">
    <property type="entry name" value="MRP-S28"/>
    <property type="match status" value="1"/>
</dbReference>
<dbReference type="GO" id="GO:0005763">
    <property type="term" value="C:mitochondrial small ribosomal subunit"/>
    <property type="evidence" value="ECO:0007669"/>
    <property type="project" value="TreeGrafter"/>
</dbReference>
<dbReference type="Proteomes" id="UP000306050">
    <property type="component" value="Chromosome SGRAM_20"/>
</dbReference>
<evidence type="ECO:0000313" key="3">
    <source>
        <dbReference type="Proteomes" id="UP000306050"/>
    </source>
</evidence>
<evidence type="ECO:0000313" key="2">
    <source>
        <dbReference type="EMBL" id="TKY87696.1"/>
    </source>
</evidence>
<proteinExistence type="predicted"/>
<dbReference type="AlphaFoldDB" id="A0A4U7KU90"/>
<organism evidence="2 3">
    <name type="scientific">Sporisorium graminicola</name>
    <dbReference type="NCBI Taxonomy" id="280036"/>
    <lineage>
        <taxon>Eukaryota</taxon>
        <taxon>Fungi</taxon>
        <taxon>Dikarya</taxon>
        <taxon>Basidiomycota</taxon>
        <taxon>Ustilaginomycotina</taxon>
        <taxon>Ustilaginomycetes</taxon>
        <taxon>Ustilaginales</taxon>
        <taxon>Ustilaginaceae</taxon>
        <taxon>Sporisorium</taxon>
    </lineage>
</organism>
<dbReference type="InterPro" id="IPR019349">
    <property type="entry name" value="Ribosomal_mS35_mit"/>
</dbReference>
<dbReference type="GO" id="GO:0032543">
    <property type="term" value="P:mitochondrial translation"/>
    <property type="evidence" value="ECO:0007669"/>
    <property type="project" value="InterPro"/>
</dbReference>
<comment type="caution">
    <text evidence="2">The sequence shown here is derived from an EMBL/GenBank/DDBJ whole genome shotgun (WGS) entry which is preliminary data.</text>
</comment>
<reference evidence="2 3" key="1">
    <citation type="submission" date="2019-05" db="EMBL/GenBank/DDBJ databases">
        <title>Sporisorium graminicola CBS 10092 draft sequencing and annotation.</title>
        <authorList>
            <person name="Solano-Gonzalez S."/>
            <person name="Caddick M.X."/>
            <person name="Darby A."/>
        </authorList>
    </citation>
    <scope>NUCLEOTIDE SEQUENCE [LARGE SCALE GENOMIC DNA]</scope>
    <source>
        <strain evidence="2 3">CBS 10092</strain>
    </source>
</reference>
<dbReference type="PANTHER" id="PTHR13490:SF0">
    <property type="entry name" value="SMALL RIBOSOMAL SUBUNIT PROTEIN MS35"/>
    <property type="match status" value="1"/>
</dbReference>
<feature type="domain" description="Small ribosomal subunit protein mS35 mitochondrial conserved" evidence="1">
    <location>
        <begin position="100"/>
        <end position="244"/>
    </location>
</feature>
<dbReference type="InterPro" id="IPR039848">
    <property type="entry name" value="Ribosomal_mS35_mt"/>
</dbReference>
<dbReference type="GO" id="GO:0003735">
    <property type="term" value="F:structural constituent of ribosome"/>
    <property type="evidence" value="ECO:0007669"/>
    <property type="project" value="InterPro"/>
</dbReference>
<gene>
    <name evidence="2" type="ORF">EX895_003277</name>
</gene>
<dbReference type="RefSeq" id="XP_029739681.1">
    <property type="nucleotide sequence ID" value="XM_029883875.1"/>
</dbReference>
<dbReference type="KEGG" id="sgra:EX895_003277"/>
<name>A0A4U7KU90_9BASI</name>
<evidence type="ECO:0000259" key="1">
    <source>
        <dbReference type="Pfam" id="PF10213"/>
    </source>
</evidence>
<accession>A0A4U7KU90</accession>
<sequence length="245" mass="27726">MSLATNLGSSLRTASSTVNAAVASTSSSAIRAFSVSARASAKPRKKRNADDPMSLRRMAKFNYDDVPTLGHAILARKREMLQLMRTVEFEIPKLSNFRQSYQPPSSSQYLQFRFQHYQGENHPASRKVVLNVDVDALVEAGAVKDAKSKHKLLLLAGSRFHPKAKAQARDQGEIKISCELFPNERQNMKWCSDTLDALVQEANVRTNEVDDLPLDSRSSLIRQDKKRHYLRADRPTLRDFPKQWL</sequence>
<dbReference type="OrthoDB" id="283424at2759"/>
<keyword evidence="3" id="KW-1185">Reference proteome</keyword>
<dbReference type="EMBL" id="SRRM01000012">
    <property type="protein sequence ID" value="TKY87696.1"/>
    <property type="molecule type" value="Genomic_DNA"/>
</dbReference>
<protein>
    <recommendedName>
        <fullName evidence="1">Small ribosomal subunit protein mS35 mitochondrial conserved domain-containing protein</fullName>
    </recommendedName>
</protein>
<dbReference type="GeneID" id="40726172"/>
<dbReference type="PANTHER" id="PTHR13490">
    <property type="entry name" value="MITOCHONDRIAL 28S RIBOSOMAL PROTEIN S28"/>
    <property type="match status" value="1"/>
</dbReference>